<keyword evidence="3" id="KW-1185">Reference proteome</keyword>
<dbReference type="Proteomes" id="UP001482620">
    <property type="component" value="Unassembled WGS sequence"/>
</dbReference>
<feature type="non-terminal residue" evidence="2">
    <location>
        <position position="98"/>
    </location>
</feature>
<evidence type="ECO:0000259" key="1">
    <source>
        <dbReference type="Pfam" id="PF00850"/>
    </source>
</evidence>
<dbReference type="PANTHER" id="PTHR10625:SF36">
    <property type="entry name" value="HISTONE DEACETYLASE 3"/>
    <property type="match status" value="1"/>
</dbReference>
<feature type="domain" description="Histone deacetylase" evidence="1">
    <location>
        <begin position="22"/>
        <end position="98"/>
    </location>
</feature>
<sequence>MTNRTSYFYDPDVGNFHYGAGHPMKPHRLSLTHSLVLHYGLYKKMMVFKPYKASQHDMCRFHSEDYIDFLQKVSPNNMQGFTKSLNTFNVGDDCPVFP</sequence>
<name>A0ABV0TQL8_9TELE</name>
<organism evidence="2 3">
    <name type="scientific">Ilyodon furcidens</name>
    <name type="common">goldbreast splitfin</name>
    <dbReference type="NCBI Taxonomy" id="33524"/>
    <lineage>
        <taxon>Eukaryota</taxon>
        <taxon>Metazoa</taxon>
        <taxon>Chordata</taxon>
        <taxon>Craniata</taxon>
        <taxon>Vertebrata</taxon>
        <taxon>Euteleostomi</taxon>
        <taxon>Actinopterygii</taxon>
        <taxon>Neopterygii</taxon>
        <taxon>Teleostei</taxon>
        <taxon>Neoteleostei</taxon>
        <taxon>Acanthomorphata</taxon>
        <taxon>Ovalentaria</taxon>
        <taxon>Atherinomorphae</taxon>
        <taxon>Cyprinodontiformes</taxon>
        <taxon>Goodeidae</taxon>
        <taxon>Ilyodon</taxon>
    </lineage>
</organism>
<evidence type="ECO:0000313" key="3">
    <source>
        <dbReference type="Proteomes" id="UP001482620"/>
    </source>
</evidence>
<dbReference type="Pfam" id="PF00850">
    <property type="entry name" value="Hist_deacetyl"/>
    <property type="match status" value="1"/>
</dbReference>
<proteinExistence type="predicted"/>
<accession>A0ABV0TQL8</accession>
<dbReference type="InterPro" id="IPR037138">
    <property type="entry name" value="His_deacetylse_dom_sf"/>
</dbReference>
<gene>
    <name evidence="2" type="primary">HDAC3_2</name>
    <name evidence="2" type="ORF">ILYODFUR_038136</name>
</gene>
<dbReference type="InterPro" id="IPR023801">
    <property type="entry name" value="His_deacetylse_dom"/>
</dbReference>
<dbReference type="Gene3D" id="3.40.800.20">
    <property type="entry name" value="Histone deacetylase domain"/>
    <property type="match status" value="1"/>
</dbReference>
<comment type="caution">
    <text evidence="2">The sequence shown here is derived from an EMBL/GenBank/DDBJ whole genome shotgun (WGS) entry which is preliminary data.</text>
</comment>
<reference evidence="2 3" key="1">
    <citation type="submission" date="2021-06" db="EMBL/GenBank/DDBJ databases">
        <authorList>
            <person name="Palmer J.M."/>
        </authorList>
    </citation>
    <scope>NUCLEOTIDE SEQUENCE [LARGE SCALE GENOMIC DNA]</scope>
    <source>
        <strain evidence="3">if_2019</strain>
        <tissue evidence="2">Muscle</tissue>
    </source>
</reference>
<dbReference type="PANTHER" id="PTHR10625">
    <property type="entry name" value="HISTONE DEACETYLASE HDAC1-RELATED"/>
    <property type="match status" value="1"/>
</dbReference>
<dbReference type="EMBL" id="JAHRIQ010043861">
    <property type="protein sequence ID" value="MEQ2235096.1"/>
    <property type="molecule type" value="Genomic_DNA"/>
</dbReference>
<dbReference type="InterPro" id="IPR023696">
    <property type="entry name" value="Ureohydrolase_dom_sf"/>
</dbReference>
<dbReference type="InterPro" id="IPR003084">
    <property type="entry name" value="HDAC_I/II"/>
</dbReference>
<evidence type="ECO:0000313" key="2">
    <source>
        <dbReference type="EMBL" id="MEQ2235096.1"/>
    </source>
</evidence>
<protein>
    <submittedName>
        <fullName evidence="2">Histone deacetylase 3</fullName>
    </submittedName>
</protein>
<dbReference type="PRINTS" id="PR01271">
    <property type="entry name" value="HISDACETLASE"/>
</dbReference>
<dbReference type="SUPFAM" id="SSF52768">
    <property type="entry name" value="Arginase/deacetylase"/>
    <property type="match status" value="1"/>
</dbReference>